<feature type="non-terminal residue" evidence="1">
    <location>
        <position position="1"/>
    </location>
</feature>
<gene>
    <name evidence="1" type="ORF">VN97_g7591</name>
</gene>
<accession>A0AAI9TG49</accession>
<evidence type="ECO:0000313" key="2">
    <source>
        <dbReference type="Proteomes" id="UP001227192"/>
    </source>
</evidence>
<dbReference type="EMBL" id="LACB01000247">
    <property type="protein sequence ID" value="KAJ9485764.1"/>
    <property type="molecule type" value="Genomic_DNA"/>
</dbReference>
<name>A0AAI9TG49_PENTH</name>
<sequence>KIWNGLQDRQEIEQKKKRKRRFSVNLLGMVDRRRLGG</sequence>
<comment type="caution">
    <text evidence="1">The sequence shown here is derived from an EMBL/GenBank/DDBJ whole genome shotgun (WGS) entry which is preliminary data.</text>
</comment>
<reference evidence="1" key="1">
    <citation type="submission" date="2015-06" db="EMBL/GenBank/DDBJ databases">
        <authorList>
            <person name="Nguyen H."/>
        </authorList>
    </citation>
    <scope>NUCLEOTIDE SEQUENCE</scope>
    <source>
        <strain evidence="1">DAOM 180753</strain>
    </source>
</reference>
<dbReference type="AlphaFoldDB" id="A0AAI9TG49"/>
<evidence type="ECO:0000313" key="1">
    <source>
        <dbReference type="EMBL" id="KAJ9485764.1"/>
    </source>
</evidence>
<dbReference type="Proteomes" id="UP001227192">
    <property type="component" value="Unassembled WGS sequence"/>
</dbReference>
<organism evidence="1 2">
    <name type="scientific">Penicillium thymicola</name>
    <dbReference type="NCBI Taxonomy" id="293382"/>
    <lineage>
        <taxon>Eukaryota</taxon>
        <taxon>Fungi</taxon>
        <taxon>Dikarya</taxon>
        <taxon>Ascomycota</taxon>
        <taxon>Pezizomycotina</taxon>
        <taxon>Eurotiomycetes</taxon>
        <taxon>Eurotiomycetidae</taxon>
        <taxon>Eurotiales</taxon>
        <taxon>Aspergillaceae</taxon>
        <taxon>Penicillium</taxon>
    </lineage>
</organism>
<protein>
    <submittedName>
        <fullName evidence="1">Uncharacterized protein</fullName>
    </submittedName>
</protein>
<proteinExistence type="predicted"/>
<keyword evidence="2" id="KW-1185">Reference proteome</keyword>
<reference evidence="1" key="2">
    <citation type="journal article" date="2016" name="Fungal Biol.">
        <title>Ochratoxin A production by Penicillium thymicola.</title>
        <authorList>
            <person name="Nguyen H.D.T."/>
            <person name="McMullin D.R."/>
            <person name="Ponomareva E."/>
            <person name="Riley R."/>
            <person name="Pomraning K.R."/>
            <person name="Baker S.E."/>
            <person name="Seifert K.A."/>
        </authorList>
    </citation>
    <scope>NUCLEOTIDE SEQUENCE</scope>
    <source>
        <strain evidence="1">DAOM 180753</strain>
    </source>
</reference>